<reference evidence="2" key="1">
    <citation type="journal article" date="2012" name="PLoS Genet.">
        <title>The genomes of the fungal plant pathogens Cladosporium fulvum and Dothistroma septosporum reveal adaptation to different hosts and lifestyles but also signatures of common ancestry.</title>
        <authorList>
            <person name="de Wit P.J.G.M."/>
            <person name="van der Burgt A."/>
            <person name="Oekmen B."/>
            <person name="Stergiopoulos I."/>
            <person name="Abd-Elsalam K.A."/>
            <person name="Aerts A.L."/>
            <person name="Bahkali A.H."/>
            <person name="Beenen H.G."/>
            <person name="Chettri P."/>
            <person name="Cox M.P."/>
            <person name="Datema E."/>
            <person name="de Vries R.P."/>
            <person name="Dhillon B."/>
            <person name="Ganley A.R."/>
            <person name="Griffiths S.A."/>
            <person name="Guo Y."/>
            <person name="Hamelin R.C."/>
            <person name="Henrissat B."/>
            <person name="Kabir M.S."/>
            <person name="Jashni M.K."/>
            <person name="Kema G."/>
            <person name="Klaubauf S."/>
            <person name="Lapidus A."/>
            <person name="Levasseur A."/>
            <person name="Lindquist E."/>
            <person name="Mehrabi R."/>
            <person name="Ohm R.A."/>
            <person name="Owen T.J."/>
            <person name="Salamov A."/>
            <person name="Schwelm A."/>
            <person name="Schijlen E."/>
            <person name="Sun H."/>
            <person name="van den Burg H.A."/>
            <person name="van Ham R.C.H.J."/>
            <person name="Zhang S."/>
            <person name="Goodwin S.B."/>
            <person name="Grigoriev I.V."/>
            <person name="Collemare J."/>
            <person name="Bradshaw R.E."/>
        </authorList>
    </citation>
    <scope>NUCLEOTIDE SEQUENCE [LARGE SCALE GENOMIC DNA]</scope>
    <source>
        <strain evidence="2">NZE10 / CBS 128990</strain>
    </source>
</reference>
<sequence>MTPEQLTALAHPALENSERPAKQFWREEICWAVQKHVDEQTPKEYAACLSAATIQRQYADWRSETGVDEVAYIDQQIETQRASFKTAGMEAAIAEVKEQQAK</sequence>
<keyword evidence="2" id="KW-1185">Reference proteome</keyword>
<reference evidence="1 2" key="2">
    <citation type="journal article" date="2012" name="PLoS Pathog.">
        <title>Diverse lifestyles and strategies of plant pathogenesis encoded in the genomes of eighteen Dothideomycetes fungi.</title>
        <authorList>
            <person name="Ohm R.A."/>
            <person name="Feau N."/>
            <person name="Henrissat B."/>
            <person name="Schoch C.L."/>
            <person name="Horwitz B.A."/>
            <person name="Barry K.W."/>
            <person name="Condon B.J."/>
            <person name="Copeland A.C."/>
            <person name="Dhillon B."/>
            <person name="Glaser F."/>
            <person name="Hesse C.N."/>
            <person name="Kosti I."/>
            <person name="LaButti K."/>
            <person name="Lindquist E.A."/>
            <person name="Lucas S."/>
            <person name="Salamov A.A."/>
            <person name="Bradshaw R.E."/>
            <person name="Ciuffetti L."/>
            <person name="Hamelin R.C."/>
            <person name="Kema G.H.J."/>
            <person name="Lawrence C."/>
            <person name="Scott J.A."/>
            <person name="Spatafora J.W."/>
            <person name="Turgeon B.G."/>
            <person name="de Wit P.J.G.M."/>
            <person name="Zhong S."/>
            <person name="Goodwin S.B."/>
            <person name="Grigoriev I.V."/>
        </authorList>
    </citation>
    <scope>NUCLEOTIDE SEQUENCE [LARGE SCALE GENOMIC DNA]</scope>
    <source>
        <strain evidence="2">NZE10 / CBS 128990</strain>
    </source>
</reference>
<protein>
    <submittedName>
        <fullName evidence="1">Uncharacterized protein</fullName>
    </submittedName>
</protein>
<organism evidence="1 2">
    <name type="scientific">Dothistroma septosporum (strain NZE10 / CBS 128990)</name>
    <name type="common">Red band needle blight fungus</name>
    <name type="synonym">Mycosphaerella pini</name>
    <dbReference type="NCBI Taxonomy" id="675120"/>
    <lineage>
        <taxon>Eukaryota</taxon>
        <taxon>Fungi</taxon>
        <taxon>Dikarya</taxon>
        <taxon>Ascomycota</taxon>
        <taxon>Pezizomycotina</taxon>
        <taxon>Dothideomycetes</taxon>
        <taxon>Dothideomycetidae</taxon>
        <taxon>Mycosphaerellales</taxon>
        <taxon>Mycosphaerellaceae</taxon>
        <taxon>Dothistroma</taxon>
    </lineage>
</organism>
<dbReference type="AlphaFoldDB" id="M2YPI5"/>
<evidence type="ECO:0000313" key="1">
    <source>
        <dbReference type="EMBL" id="EME43531.1"/>
    </source>
</evidence>
<dbReference type="OMA" id="DVICAHI"/>
<dbReference type="Proteomes" id="UP000016933">
    <property type="component" value="Unassembled WGS sequence"/>
</dbReference>
<dbReference type="HOGENOM" id="CLU_2277407_0_0_1"/>
<gene>
    <name evidence="1" type="ORF">DOTSEDRAFT_35775</name>
</gene>
<dbReference type="EMBL" id="KB446540">
    <property type="protein sequence ID" value="EME43531.1"/>
    <property type="molecule type" value="Genomic_DNA"/>
</dbReference>
<proteinExistence type="predicted"/>
<accession>M2YPI5</accession>
<name>M2YPI5_DOTSN</name>
<evidence type="ECO:0000313" key="2">
    <source>
        <dbReference type="Proteomes" id="UP000016933"/>
    </source>
</evidence>
<dbReference type="OrthoDB" id="5778907at2759"/>